<evidence type="ECO:0000313" key="1">
    <source>
        <dbReference type="EMBL" id="AEP84867.1"/>
    </source>
</evidence>
<proteinExistence type="predicted"/>
<reference evidence="1 2" key="1">
    <citation type="journal article" date="2012" name="J. Bacteriol.">
        <title>Whole-genome sequences of Bacillus subtilis and close relatives.</title>
        <authorList>
            <person name="Earl A.M."/>
            <person name="Eppinger M."/>
            <person name="Fricke W.F."/>
            <person name="Rosovitz M.J."/>
            <person name="Rasko D.A."/>
            <person name="Daugherty S."/>
            <person name="Losick R."/>
            <person name="Kolter R."/>
            <person name="Ravel J."/>
        </authorList>
    </citation>
    <scope>NUCLEOTIDE SEQUENCE [LARGE SCALE GENOMIC DNA]</scope>
    <source>
        <strain evidence="2">DSM 15029 / JCM 12233 / NBRC 101239 / NRRL B-23049 / TU-B-10</strain>
    </source>
</reference>
<gene>
    <name evidence="1" type="ordered locus">GYO_0120</name>
</gene>
<sequence length="37" mass="4228">MGEQKSAFQTEWNRAVKASLSCFHAEALFLLGEEEIR</sequence>
<dbReference type="AlphaFoldDB" id="G4NQC8"/>
<name>G4NQC8_BACS4</name>
<dbReference type="STRING" id="1052585.GYO_0120"/>
<keyword evidence="2" id="KW-1185">Reference proteome</keyword>
<accession>G4NQC8</accession>
<evidence type="ECO:0000313" key="2">
    <source>
        <dbReference type="Proteomes" id="UP000002651"/>
    </source>
</evidence>
<organism evidence="1 2">
    <name type="scientific">Bacillus spizizenii (strain DSM 15029 / JCM 12233 / NBRC 101239 / NRRL B-23049 / TU-B-10)</name>
    <name type="common">Bacillus subtilis subsp. spizizenii</name>
    <dbReference type="NCBI Taxonomy" id="1052585"/>
    <lineage>
        <taxon>Bacteria</taxon>
        <taxon>Bacillati</taxon>
        <taxon>Bacillota</taxon>
        <taxon>Bacilli</taxon>
        <taxon>Bacillales</taxon>
        <taxon>Bacillaceae</taxon>
        <taxon>Bacillus</taxon>
    </lineage>
</organism>
<dbReference type="Proteomes" id="UP000002651">
    <property type="component" value="Chromosome"/>
</dbReference>
<dbReference type="EMBL" id="CP002905">
    <property type="protein sequence ID" value="AEP84867.1"/>
    <property type="molecule type" value="Genomic_DNA"/>
</dbReference>
<protein>
    <submittedName>
        <fullName evidence="1">Uncharacterized protein</fullName>
    </submittedName>
</protein>
<dbReference type="KEGG" id="bst:GYO_0120"/>
<dbReference type="HOGENOM" id="CLU_3340295_0_0_9"/>